<keyword evidence="2" id="KW-1185">Reference proteome</keyword>
<dbReference type="AlphaFoldDB" id="A0A517M6V8"/>
<evidence type="ECO:0000313" key="1">
    <source>
        <dbReference type="EMBL" id="QDS90596.1"/>
    </source>
</evidence>
<name>A0A517M6V8_9BACT</name>
<organism evidence="1 2">
    <name type="scientific">Rosistilla ulvae</name>
    <dbReference type="NCBI Taxonomy" id="1930277"/>
    <lineage>
        <taxon>Bacteria</taxon>
        <taxon>Pseudomonadati</taxon>
        <taxon>Planctomycetota</taxon>
        <taxon>Planctomycetia</taxon>
        <taxon>Pirellulales</taxon>
        <taxon>Pirellulaceae</taxon>
        <taxon>Rosistilla</taxon>
    </lineage>
</organism>
<dbReference type="Proteomes" id="UP000319557">
    <property type="component" value="Chromosome"/>
</dbReference>
<gene>
    <name evidence="1" type="ORF">EC9_48100</name>
</gene>
<reference evidence="1 2" key="1">
    <citation type="submission" date="2019-02" db="EMBL/GenBank/DDBJ databases">
        <title>Deep-cultivation of Planctomycetes and their phenomic and genomic characterization uncovers novel biology.</title>
        <authorList>
            <person name="Wiegand S."/>
            <person name="Jogler M."/>
            <person name="Boedeker C."/>
            <person name="Pinto D."/>
            <person name="Vollmers J."/>
            <person name="Rivas-Marin E."/>
            <person name="Kohn T."/>
            <person name="Peeters S.H."/>
            <person name="Heuer A."/>
            <person name="Rast P."/>
            <person name="Oberbeckmann S."/>
            <person name="Bunk B."/>
            <person name="Jeske O."/>
            <person name="Meyerdierks A."/>
            <person name="Storesund J.E."/>
            <person name="Kallscheuer N."/>
            <person name="Luecker S."/>
            <person name="Lage O.M."/>
            <person name="Pohl T."/>
            <person name="Merkel B.J."/>
            <person name="Hornburger P."/>
            <person name="Mueller R.-W."/>
            <person name="Bruemmer F."/>
            <person name="Labrenz M."/>
            <person name="Spormann A.M."/>
            <person name="Op den Camp H."/>
            <person name="Overmann J."/>
            <person name="Amann R."/>
            <person name="Jetten M.S.M."/>
            <person name="Mascher T."/>
            <person name="Medema M.H."/>
            <person name="Devos D.P."/>
            <person name="Kaster A.-K."/>
            <person name="Ovreas L."/>
            <person name="Rohde M."/>
            <person name="Galperin M.Y."/>
            <person name="Jogler C."/>
        </authorList>
    </citation>
    <scope>NUCLEOTIDE SEQUENCE [LARGE SCALE GENOMIC DNA]</scope>
    <source>
        <strain evidence="1 2">EC9</strain>
    </source>
</reference>
<sequence>MWGKLRGRRNARWQSIIRRQIGGSGRFNGSAPAADRGGSIPVRRRAGELSPLAPRSRVPQLFLDVVFFTLVAMG</sequence>
<protein>
    <submittedName>
        <fullName evidence="1">Uncharacterized protein</fullName>
    </submittedName>
</protein>
<dbReference type="KEGG" id="ruv:EC9_48100"/>
<dbReference type="EMBL" id="CP036261">
    <property type="protein sequence ID" value="QDS90596.1"/>
    <property type="molecule type" value="Genomic_DNA"/>
</dbReference>
<evidence type="ECO:0000313" key="2">
    <source>
        <dbReference type="Proteomes" id="UP000319557"/>
    </source>
</evidence>
<accession>A0A517M6V8</accession>
<proteinExistence type="predicted"/>